<dbReference type="Pfam" id="PF14907">
    <property type="entry name" value="NTP_transf_5"/>
    <property type="match status" value="1"/>
</dbReference>
<sequence length="292" mass="32929">MDLRLGEAIELSAALVFSLADSHGLRAVILKGPPATELGVRSARPSSDIDLLVDPRETARLLEALAQRGWRERPTTHDGEHPLHSVTLYHPSWPADIDVHHSYPGLEADANHVFEALWERRRATTLGGRQVFGLDLTATVLVQALHALREAHKPRNVAELEYLLTHAPLPSWTEFESLARRTESLGPLRAFIEAAFPEADTRLLPAAGDSWRLRSEVSEPGVFRLLHLQSVPWRDRPRYVYRGLFPRREQLAAHDITLLEASASRVWAARVERLARFAKRLPPAVAQWRKAR</sequence>
<dbReference type="InterPro" id="IPR039498">
    <property type="entry name" value="NTP_transf_5"/>
</dbReference>
<keyword evidence="2" id="KW-1185">Reference proteome</keyword>
<dbReference type="EMBL" id="SHLA01000001">
    <property type="protein sequence ID" value="RZU60810.1"/>
    <property type="molecule type" value="Genomic_DNA"/>
</dbReference>
<protein>
    <submittedName>
        <fullName evidence="1">Putative nucleotidyltransferase-like protein</fullName>
    </submittedName>
</protein>
<dbReference type="GO" id="GO:0016740">
    <property type="term" value="F:transferase activity"/>
    <property type="evidence" value="ECO:0007669"/>
    <property type="project" value="UniProtKB-KW"/>
</dbReference>
<organism evidence="1 2">
    <name type="scientific">Zhihengliuella halotolerans</name>
    <dbReference type="NCBI Taxonomy" id="370736"/>
    <lineage>
        <taxon>Bacteria</taxon>
        <taxon>Bacillati</taxon>
        <taxon>Actinomycetota</taxon>
        <taxon>Actinomycetes</taxon>
        <taxon>Micrococcales</taxon>
        <taxon>Micrococcaceae</taxon>
        <taxon>Zhihengliuella</taxon>
    </lineage>
</organism>
<keyword evidence="1" id="KW-0808">Transferase</keyword>
<dbReference type="Proteomes" id="UP000292685">
    <property type="component" value="Unassembled WGS sequence"/>
</dbReference>
<reference evidence="1 2" key="1">
    <citation type="submission" date="2019-02" db="EMBL/GenBank/DDBJ databases">
        <title>Sequencing the genomes of 1000 actinobacteria strains.</title>
        <authorList>
            <person name="Klenk H.-P."/>
        </authorList>
    </citation>
    <scope>NUCLEOTIDE SEQUENCE [LARGE SCALE GENOMIC DNA]</scope>
    <source>
        <strain evidence="1 2">DSM 17364</strain>
    </source>
</reference>
<dbReference type="RefSeq" id="WP_165391864.1">
    <property type="nucleotide sequence ID" value="NZ_SHLA01000001.1"/>
</dbReference>
<name>A0A4Q8A9Q5_9MICC</name>
<evidence type="ECO:0000313" key="1">
    <source>
        <dbReference type="EMBL" id="RZU60810.1"/>
    </source>
</evidence>
<gene>
    <name evidence="1" type="ORF">EV380_0358</name>
</gene>
<evidence type="ECO:0000313" key="2">
    <source>
        <dbReference type="Proteomes" id="UP000292685"/>
    </source>
</evidence>
<dbReference type="AlphaFoldDB" id="A0A4Q8A9Q5"/>
<comment type="caution">
    <text evidence="1">The sequence shown here is derived from an EMBL/GenBank/DDBJ whole genome shotgun (WGS) entry which is preliminary data.</text>
</comment>
<dbReference type="Gene3D" id="3.30.460.40">
    <property type="match status" value="1"/>
</dbReference>
<accession>A0A4Q8A9Q5</accession>
<proteinExistence type="predicted"/>